<sequence>MSYNGPRNPWQIGSDSEDENPKNSRSTPTINQKINLKPLPAPVQPKSLDWDVPPTKSRP</sequence>
<dbReference type="Proteomes" id="UP000663881">
    <property type="component" value="Unassembled WGS sequence"/>
</dbReference>
<feature type="non-terminal residue" evidence="2">
    <location>
        <position position="1"/>
    </location>
</feature>
<evidence type="ECO:0000256" key="1">
    <source>
        <dbReference type="SAM" id="MobiDB-lite"/>
    </source>
</evidence>
<accession>A0A820LPN3</accession>
<gene>
    <name evidence="2" type="ORF">OKA104_LOCUS49292</name>
</gene>
<evidence type="ECO:0000313" key="2">
    <source>
        <dbReference type="EMBL" id="CAF4360424.1"/>
    </source>
</evidence>
<evidence type="ECO:0000313" key="3">
    <source>
        <dbReference type="Proteomes" id="UP000663881"/>
    </source>
</evidence>
<organism evidence="2 3">
    <name type="scientific">Adineta steineri</name>
    <dbReference type="NCBI Taxonomy" id="433720"/>
    <lineage>
        <taxon>Eukaryota</taxon>
        <taxon>Metazoa</taxon>
        <taxon>Spiralia</taxon>
        <taxon>Gnathifera</taxon>
        <taxon>Rotifera</taxon>
        <taxon>Eurotatoria</taxon>
        <taxon>Bdelloidea</taxon>
        <taxon>Adinetida</taxon>
        <taxon>Adinetidae</taxon>
        <taxon>Adineta</taxon>
    </lineage>
</organism>
<protein>
    <submittedName>
        <fullName evidence="2">Uncharacterized protein</fullName>
    </submittedName>
</protein>
<comment type="caution">
    <text evidence="2">The sequence shown here is derived from an EMBL/GenBank/DDBJ whole genome shotgun (WGS) entry which is preliminary data.</text>
</comment>
<feature type="compositionally biased region" description="Polar residues" evidence="1">
    <location>
        <begin position="23"/>
        <end position="34"/>
    </location>
</feature>
<feature type="region of interest" description="Disordered" evidence="1">
    <location>
        <begin position="1"/>
        <end position="59"/>
    </location>
</feature>
<dbReference type="AlphaFoldDB" id="A0A820LPN3"/>
<name>A0A820LPN3_9BILA</name>
<dbReference type="EMBL" id="CAJOAY010022753">
    <property type="protein sequence ID" value="CAF4360424.1"/>
    <property type="molecule type" value="Genomic_DNA"/>
</dbReference>
<proteinExistence type="predicted"/>
<reference evidence="2" key="1">
    <citation type="submission" date="2021-02" db="EMBL/GenBank/DDBJ databases">
        <authorList>
            <person name="Nowell W R."/>
        </authorList>
    </citation>
    <scope>NUCLEOTIDE SEQUENCE</scope>
</reference>